<keyword evidence="4 6" id="KW-1133">Transmembrane helix</keyword>
<evidence type="ECO:0000256" key="2">
    <source>
        <dbReference type="ARBA" id="ARBA00009399"/>
    </source>
</evidence>
<dbReference type="AlphaFoldDB" id="A0AA46DXS9"/>
<keyword evidence="5 6" id="KW-0472">Membrane</keyword>
<name>A0AA46DXS9_9FUSO</name>
<evidence type="ECO:0000313" key="9">
    <source>
        <dbReference type="Proteomes" id="UP000294678"/>
    </source>
</evidence>
<dbReference type="GO" id="GO:0000271">
    <property type="term" value="P:polysaccharide biosynthetic process"/>
    <property type="evidence" value="ECO:0007669"/>
    <property type="project" value="InterPro"/>
</dbReference>
<evidence type="ECO:0000256" key="1">
    <source>
        <dbReference type="ARBA" id="ARBA00004141"/>
    </source>
</evidence>
<dbReference type="Pfam" id="PF04138">
    <property type="entry name" value="GtrA_DPMS_TM"/>
    <property type="match status" value="1"/>
</dbReference>
<sequence length="148" mass="17092">MEIIRMFLKFGIVGASGVIVNLSVFSVLTYVFDVTNTVLTASIAFLFAVTNNFIWNFLWTFRDKGINKTIKEKYMNFMIISSINFIINLIFLEIFIRVFSNVSFLKDHLKFSKVLAQFFAIGIATIFNFLGNYFITFKDKKIEGDSNE</sequence>
<feature type="transmembrane region" description="Helical" evidence="6">
    <location>
        <begin position="7"/>
        <end position="32"/>
    </location>
</feature>
<comment type="caution">
    <text evidence="8">The sequence shown here is derived from an EMBL/GenBank/DDBJ whole genome shotgun (WGS) entry which is preliminary data.</text>
</comment>
<organism evidence="8 9">
    <name type="scientific">Hypnocyclicus thermotrophus</name>
    <dbReference type="NCBI Taxonomy" id="1627895"/>
    <lineage>
        <taxon>Bacteria</taxon>
        <taxon>Fusobacteriati</taxon>
        <taxon>Fusobacteriota</taxon>
        <taxon>Fusobacteriia</taxon>
        <taxon>Fusobacteriales</taxon>
        <taxon>Fusobacteriaceae</taxon>
        <taxon>Hypnocyclicus</taxon>
    </lineage>
</organism>
<comment type="subcellular location">
    <subcellularLocation>
        <location evidence="1">Membrane</location>
        <topology evidence="1">Multi-pass membrane protein</topology>
    </subcellularLocation>
</comment>
<evidence type="ECO:0000256" key="5">
    <source>
        <dbReference type="ARBA" id="ARBA00023136"/>
    </source>
</evidence>
<evidence type="ECO:0000313" key="8">
    <source>
        <dbReference type="EMBL" id="TDT69113.1"/>
    </source>
</evidence>
<dbReference type="GO" id="GO:0005886">
    <property type="term" value="C:plasma membrane"/>
    <property type="evidence" value="ECO:0007669"/>
    <property type="project" value="TreeGrafter"/>
</dbReference>
<evidence type="ECO:0000256" key="6">
    <source>
        <dbReference type="SAM" id="Phobius"/>
    </source>
</evidence>
<keyword evidence="9" id="KW-1185">Reference proteome</keyword>
<dbReference type="PANTHER" id="PTHR38459">
    <property type="entry name" value="PROPHAGE BACTOPRENOL-LINKED GLUCOSE TRANSLOCASE HOMOLOG"/>
    <property type="match status" value="1"/>
</dbReference>
<evidence type="ECO:0000256" key="4">
    <source>
        <dbReference type="ARBA" id="ARBA00022989"/>
    </source>
</evidence>
<dbReference type="Proteomes" id="UP000294678">
    <property type="component" value="Unassembled WGS sequence"/>
</dbReference>
<feature type="transmembrane region" description="Helical" evidence="6">
    <location>
        <begin position="116"/>
        <end position="135"/>
    </location>
</feature>
<gene>
    <name evidence="8" type="ORF">EV215_1455</name>
</gene>
<evidence type="ECO:0000259" key="7">
    <source>
        <dbReference type="Pfam" id="PF04138"/>
    </source>
</evidence>
<dbReference type="InterPro" id="IPR007267">
    <property type="entry name" value="GtrA_DPMS_TM"/>
</dbReference>
<dbReference type="PANTHER" id="PTHR38459:SF1">
    <property type="entry name" value="PROPHAGE BACTOPRENOL-LINKED GLUCOSE TRANSLOCASE HOMOLOG"/>
    <property type="match status" value="1"/>
</dbReference>
<dbReference type="RefSeq" id="WP_134113326.1">
    <property type="nucleotide sequence ID" value="NZ_SOBG01000006.1"/>
</dbReference>
<keyword evidence="3 6" id="KW-0812">Transmembrane</keyword>
<protein>
    <submittedName>
        <fullName evidence="8">Flippase GtrA</fullName>
    </submittedName>
</protein>
<reference evidence="8 9" key="1">
    <citation type="submission" date="2019-03" db="EMBL/GenBank/DDBJ databases">
        <title>Genomic Encyclopedia of Type Strains, Phase IV (KMG-IV): sequencing the most valuable type-strain genomes for metagenomic binning, comparative biology and taxonomic classification.</title>
        <authorList>
            <person name="Goeker M."/>
        </authorList>
    </citation>
    <scope>NUCLEOTIDE SEQUENCE [LARGE SCALE GENOMIC DNA]</scope>
    <source>
        <strain evidence="8 9">DSM 100055</strain>
    </source>
</reference>
<evidence type="ECO:0000256" key="3">
    <source>
        <dbReference type="ARBA" id="ARBA00022692"/>
    </source>
</evidence>
<proteinExistence type="inferred from homology"/>
<feature type="transmembrane region" description="Helical" evidence="6">
    <location>
        <begin position="74"/>
        <end position="96"/>
    </location>
</feature>
<dbReference type="EMBL" id="SOBG01000006">
    <property type="protein sequence ID" value="TDT69113.1"/>
    <property type="molecule type" value="Genomic_DNA"/>
</dbReference>
<dbReference type="InterPro" id="IPR051401">
    <property type="entry name" value="GtrA_CellWall_Glycosyl"/>
</dbReference>
<accession>A0AA46DXS9</accession>
<comment type="similarity">
    <text evidence="2">Belongs to the GtrA family.</text>
</comment>
<feature type="domain" description="GtrA/DPMS transmembrane" evidence="7">
    <location>
        <begin position="9"/>
        <end position="100"/>
    </location>
</feature>
<feature type="transmembrane region" description="Helical" evidence="6">
    <location>
        <begin position="38"/>
        <end position="62"/>
    </location>
</feature>